<name>A0AAD1U212_EUPCR</name>
<feature type="region of interest" description="Disordered" evidence="1">
    <location>
        <begin position="278"/>
        <end position="311"/>
    </location>
</feature>
<keyword evidence="3" id="KW-1185">Reference proteome</keyword>
<sequence>MTRRHDSCYRMIHKVSSFSPDKVIVEDLEENQLGILYQWVQDEDDIELFTSSMKMKLPTASMYNSKGKLNNISLNNFDRELNPTINEDFTSIIRRTLMPYLFDIVPKKEKGTDQYVFNSGDPKINSCILLKVRSYSKEENAAVACLSYKKKILQVDKFYIARVFRRSPTLVTSIVRGLSNYILKKYSSTAAISIGIDSKKSMNIIEALIKVGYSVSTEMQKKENYKNKNGLQASDVSKMMEFKSNFLINKSYVSQRKEEAKENVIYLRLYRREYSKSPHGKQKRYISPSRIKRREKNSSLNYPRNRSNSKIPSMKYKQKVDSIYGTEKFMLPKIRSPKGSPYVRNIFSERSKVGASFKSSDLRGGITNIDEETFRSLKELHEIKMRNLRRVSNNGSSVFSNHEYTRSRAFSGVRESTSSEIVSATVELLSQKPSSIGASSNQGYSNSITTKDRSIRLNMPSHKYAVPLPQKRFADNFSRSMKETTDKDFINRNKIVIHNLIKKRKKQQLGVSNIY</sequence>
<comment type="caution">
    <text evidence="2">The sequence shown here is derived from an EMBL/GenBank/DDBJ whole genome shotgun (WGS) entry which is preliminary data.</text>
</comment>
<dbReference type="Proteomes" id="UP001295684">
    <property type="component" value="Unassembled WGS sequence"/>
</dbReference>
<feature type="compositionally biased region" description="Polar residues" evidence="1">
    <location>
        <begin position="298"/>
        <end position="311"/>
    </location>
</feature>
<accession>A0AAD1U212</accession>
<protein>
    <submittedName>
        <fullName evidence="2">Uncharacterized protein</fullName>
    </submittedName>
</protein>
<proteinExistence type="predicted"/>
<gene>
    <name evidence="2" type="ORF">ECRASSUSDP1_LOCUS1817</name>
</gene>
<evidence type="ECO:0000313" key="3">
    <source>
        <dbReference type="Proteomes" id="UP001295684"/>
    </source>
</evidence>
<evidence type="ECO:0000313" key="2">
    <source>
        <dbReference type="EMBL" id="CAI2360513.1"/>
    </source>
</evidence>
<organism evidence="2 3">
    <name type="scientific">Euplotes crassus</name>
    <dbReference type="NCBI Taxonomy" id="5936"/>
    <lineage>
        <taxon>Eukaryota</taxon>
        <taxon>Sar</taxon>
        <taxon>Alveolata</taxon>
        <taxon>Ciliophora</taxon>
        <taxon>Intramacronucleata</taxon>
        <taxon>Spirotrichea</taxon>
        <taxon>Hypotrichia</taxon>
        <taxon>Euplotida</taxon>
        <taxon>Euplotidae</taxon>
        <taxon>Moneuplotes</taxon>
    </lineage>
</organism>
<dbReference type="AlphaFoldDB" id="A0AAD1U212"/>
<evidence type="ECO:0000256" key="1">
    <source>
        <dbReference type="SAM" id="MobiDB-lite"/>
    </source>
</evidence>
<feature type="compositionally biased region" description="Basic residues" evidence="1">
    <location>
        <begin position="278"/>
        <end position="295"/>
    </location>
</feature>
<reference evidence="2" key="1">
    <citation type="submission" date="2023-07" db="EMBL/GenBank/DDBJ databases">
        <authorList>
            <consortium name="AG Swart"/>
            <person name="Singh M."/>
            <person name="Singh A."/>
            <person name="Seah K."/>
            <person name="Emmerich C."/>
        </authorList>
    </citation>
    <scope>NUCLEOTIDE SEQUENCE</scope>
    <source>
        <strain evidence="2">DP1</strain>
    </source>
</reference>
<dbReference type="EMBL" id="CAMPGE010001713">
    <property type="protein sequence ID" value="CAI2360513.1"/>
    <property type="molecule type" value="Genomic_DNA"/>
</dbReference>